<dbReference type="GO" id="GO:0000156">
    <property type="term" value="F:phosphorelay response regulator activity"/>
    <property type="evidence" value="ECO:0007669"/>
    <property type="project" value="TreeGrafter"/>
</dbReference>
<evidence type="ECO:0000256" key="1">
    <source>
        <dbReference type="ARBA" id="ARBA00000085"/>
    </source>
</evidence>
<dbReference type="InterPro" id="IPR035965">
    <property type="entry name" value="PAS-like_dom_sf"/>
</dbReference>
<evidence type="ECO:0000259" key="15">
    <source>
        <dbReference type="PROSITE" id="PS50109"/>
    </source>
</evidence>
<dbReference type="CDD" id="cd00082">
    <property type="entry name" value="HisKA"/>
    <property type="match status" value="1"/>
</dbReference>
<dbReference type="Gene3D" id="1.10.287.130">
    <property type="match status" value="1"/>
</dbReference>
<evidence type="ECO:0000256" key="6">
    <source>
        <dbReference type="ARBA" id="ARBA00022679"/>
    </source>
</evidence>
<evidence type="ECO:0000256" key="3">
    <source>
        <dbReference type="ARBA" id="ARBA00004236"/>
    </source>
</evidence>
<comment type="catalytic activity">
    <reaction evidence="1">
        <text>ATP + protein L-histidine = ADP + protein N-phospho-L-histidine.</text>
        <dbReference type="EC" id="2.7.13.3"/>
    </reaction>
</comment>
<dbReference type="InterPro" id="IPR004358">
    <property type="entry name" value="Sig_transdc_His_kin-like_C"/>
</dbReference>
<dbReference type="Gene3D" id="3.30.565.10">
    <property type="entry name" value="Histidine kinase-like ATPase, C-terminal domain"/>
    <property type="match status" value="1"/>
</dbReference>
<dbReference type="InterPro" id="IPR005467">
    <property type="entry name" value="His_kinase_dom"/>
</dbReference>
<keyword evidence="12" id="KW-0902">Two-component regulatory system</keyword>
<gene>
    <name evidence="17" type="ORF">CLV67_104514</name>
</gene>
<dbReference type="EC" id="2.7.13.3" evidence="4"/>
<dbReference type="GO" id="GO:0030295">
    <property type="term" value="F:protein kinase activator activity"/>
    <property type="evidence" value="ECO:0007669"/>
    <property type="project" value="TreeGrafter"/>
</dbReference>
<comment type="subcellular location">
    <subcellularLocation>
        <location evidence="3">Cell membrane</location>
    </subcellularLocation>
    <subcellularLocation>
        <location evidence="2">Membrane</location>
        <topology evidence="2">Multi-pass membrane protein</topology>
    </subcellularLocation>
</comment>
<sequence length="700" mass="75005">MLIGSRAPHRYVDTPPAASATRCTSVVGRRGGYIVAEAVELDFRRLFDSAPVALLVLDADLTIRYVNGAFLASTMTRRAEIVGRRLSSLLPDDPHEPRTTGANDLEASLRRVSETLPALSGGGTLDLCHATPVSAPVFDESGELAWIVCRAGDVQQGDTAAGARIPATGVAAWAGGRQELIEQNQALRAVLDSLDVAVLGYDRNGRAILTNPAARHLVDAAGQAGDDAVHPRMALIDTAGRPMDDERHPVARALRGEAVHHVEVYVPAADNPARMYLAEGGPVTGAGPLAAVLAFHDVTLLGRAKQLKDCVVRVSEILGEVGPAGLIIANAVKTVGVMLGWAACEFWTIDRVGQVIQRRNRWQAHDDPSDGLDRVGDLLEGEGLAGCAWESRKPVWVTDLGSDPITAAQTDWSPLRAALAVPIPSGSSVLGVLIFYSDHDETPDDMRTAILTSIAAHLGEFLERRRADESITALEHSRDEYITLVGHELRTPLTGIQANAEMLRAEPDIPAAERQQMLEVISRRAAELNRLVATLLDVAGTRAGHIPLHSRRIDLTEIVRAAAAPDDPAAGIDVDAPATLPVYADPDRIRAALDELLSNARMWAPRDSRVSVTVRGDERTAVVTVANSGPRIPADQHARVFELFYRSDELRHGGVPGSGLGLTLARAIVEQHRGTLTLSEPDASTTTFTIRLPRNAGREP</sequence>
<feature type="domain" description="Histidine kinase" evidence="15">
    <location>
        <begin position="484"/>
        <end position="696"/>
    </location>
</feature>
<dbReference type="InterPro" id="IPR013656">
    <property type="entry name" value="PAS_4"/>
</dbReference>
<dbReference type="SMART" id="SM00388">
    <property type="entry name" value="HisKA"/>
    <property type="match status" value="1"/>
</dbReference>
<evidence type="ECO:0000256" key="8">
    <source>
        <dbReference type="ARBA" id="ARBA00022741"/>
    </source>
</evidence>
<evidence type="ECO:0000256" key="7">
    <source>
        <dbReference type="ARBA" id="ARBA00022692"/>
    </source>
</evidence>
<dbReference type="Pfam" id="PF02518">
    <property type="entry name" value="HATPase_c"/>
    <property type="match status" value="1"/>
</dbReference>
<dbReference type="InterPro" id="IPR003018">
    <property type="entry name" value="GAF"/>
</dbReference>
<evidence type="ECO:0000313" key="17">
    <source>
        <dbReference type="EMBL" id="PRX22986.1"/>
    </source>
</evidence>
<dbReference type="EMBL" id="PVMZ01000004">
    <property type="protein sequence ID" value="PRX22986.1"/>
    <property type="molecule type" value="Genomic_DNA"/>
</dbReference>
<evidence type="ECO:0000256" key="11">
    <source>
        <dbReference type="ARBA" id="ARBA00022989"/>
    </source>
</evidence>
<evidence type="ECO:0000256" key="5">
    <source>
        <dbReference type="ARBA" id="ARBA00022553"/>
    </source>
</evidence>
<dbReference type="SMART" id="SM00065">
    <property type="entry name" value="GAF"/>
    <property type="match status" value="1"/>
</dbReference>
<dbReference type="GO" id="GO:0005886">
    <property type="term" value="C:plasma membrane"/>
    <property type="evidence" value="ECO:0007669"/>
    <property type="project" value="UniProtKB-SubCell"/>
</dbReference>
<dbReference type="AlphaFoldDB" id="A0A2T0KHS8"/>
<evidence type="ECO:0000256" key="12">
    <source>
        <dbReference type="ARBA" id="ARBA00023012"/>
    </source>
</evidence>
<dbReference type="Pfam" id="PF13185">
    <property type="entry name" value="GAF_2"/>
    <property type="match status" value="1"/>
</dbReference>
<dbReference type="InterPro" id="IPR050351">
    <property type="entry name" value="BphY/WalK/GraS-like"/>
</dbReference>
<keyword evidence="10" id="KW-0067">ATP-binding</keyword>
<dbReference type="InterPro" id="IPR003594">
    <property type="entry name" value="HATPase_dom"/>
</dbReference>
<evidence type="ECO:0000256" key="4">
    <source>
        <dbReference type="ARBA" id="ARBA00012438"/>
    </source>
</evidence>
<dbReference type="InterPro" id="IPR000014">
    <property type="entry name" value="PAS"/>
</dbReference>
<accession>A0A2T0KHS8</accession>
<keyword evidence="9" id="KW-0418">Kinase</keyword>
<dbReference type="Pfam" id="PF00512">
    <property type="entry name" value="HisKA"/>
    <property type="match status" value="1"/>
</dbReference>
<keyword evidence="18" id="KW-1185">Reference proteome</keyword>
<dbReference type="SUPFAM" id="SSF55874">
    <property type="entry name" value="ATPase domain of HSP90 chaperone/DNA topoisomerase II/histidine kinase"/>
    <property type="match status" value="1"/>
</dbReference>
<reference evidence="17 18" key="1">
    <citation type="submission" date="2018-03" db="EMBL/GenBank/DDBJ databases">
        <title>Genomic Encyclopedia of Archaeal and Bacterial Type Strains, Phase II (KMG-II): from individual species to whole genera.</title>
        <authorList>
            <person name="Goeker M."/>
        </authorList>
    </citation>
    <scope>NUCLEOTIDE SEQUENCE [LARGE SCALE GENOMIC DNA]</scope>
    <source>
        <strain evidence="17 18">DSM 43146</strain>
    </source>
</reference>
<proteinExistence type="predicted"/>
<dbReference type="PANTHER" id="PTHR42878">
    <property type="entry name" value="TWO-COMPONENT HISTIDINE KINASE"/>
    <property type="match status" value="1"/>
</dbReference>
<dbReference type="InterPro" id="IPR003661">
    <property type="entry name" value="HisK_dim/P_dom"/>
</dbReference>
<evidence type="ECO:0000256" key="14">
    <source>
        <dbReference type="ARBA" id="ARBA00039401"/>
    </source>
</evidence>
<dbReference type="Proteomes" id="UP000239415">
    <property type="component" value="Unassembled WGS sequence"/>
</dbReference>
<dbReference type="SUPFAM" id="SSF47384">
    <property type="entry name" value="Homodimeric domain of signal transducing histidine kinase"/>
    <property type="match status" value="1"/>
</dbReference>
<dbReference type="PROSITE" id="PS50109">
    <property type="entry name" value="HIS_KIN"/>
    <property type="match status" value="1"/>
</dbReference>
<dbReference type="InterPro" id="IPR036097">
    <property type="entry name" value="HisK_dim/P_sf"/>
</dbReference>
<dbReference type="InterPro" id="IPR029016">
    <property type="entry name" value="GAF-like_dom_sf"/>
</dbReference>
<dbReference type="PRINTS" id="PR00344">
    <property type="entry name" value="BCTRLSENSOR"/>
</dbReference>
<organism evidence="17 18">
    <name type="scientific">Actinoplanes italicus</name>
    <dbReference type="NCBI Taxonomy" id="113567"/>
    <lineage>
        <taxon>Bacteria</taxon>
        <taxon>Bacillati</taxon>
        <taxon>Actinomycetota</taxon>
        <taxon>Actinomycetes</taxon>
        <taxon>Micromonosporales</taxon>
        <taxon>Micromonosporaceae</taxon>
        <taxon>Actinoplanes</taxon>
    </lineage>
</organism>
<keyword evidence="5" id="KW-0597">Phosphoprotein</keyword>
<dbReference type="SMART" id="SM00091">
    <property type="entry name" value="PAS"/>
    <property type="match status" value="2"/>
</dbReference>
<keyword evidence="8" id="KW-0547">Nucleotide-binding</keyword>
<evidence type="ECO:0000259" key="16">
    <source>
        <dbReference type="PROSITE" id="PS50112"/>
    </source>
</evidence>
<comment type="caution">
    <text evidence="17">The sequence shown here is derived from an EMBL/GenBank/DDBJ whole genome shotgun (WGS) entry which is preliminary data.</text>
</comment>
<dbReference type="GO" id="GO:0005524">
    <property type="term" value="F:ATP binding"/>
    <property type="evidence" value="ECO:0007669"/>
    <property type="project" value="UniProtKB-KW"/>
</dbReference>
<evidence type="ECO:0000256" key="13">
    <source>
        <dbReference type="ARBA" id="ARBA00023136"/>
    </source>
</evidence>
<dbReference type="Gene3D" id="3.30.450.20">
    <property type="entry name" value="PAS domain"/>
    <property type="match status" value="2"/>
</dbReference>
<protein>
    <recommendedName>
        <fullName evidence="14">Sensor-like histidine kinase SenX3</fullName>
        <ecNumber evidence="4">2.7.13.3</ecNumber>
    </recommendedName>
</protein>
<dbReference type="GO" id="GO:0007234">
    <property type="term" value="P:osmosensory signaling via phosphorelay pathway"/>
    <property type="evidence" value="ECO:0007669"/>
    <property type="project" value="TreeGrafter"/>
</dbReference>
<dbReference type="PANTHER" id="PTHR42878:SF7">
    <property type="entry name" value="SENSOR HISTIDINE KINASE GLRK"/>
    <property type="match status" value="1"/>
</dbReference>
<dbReference type="SMART" id="SM00387">
    <property type="entry name" value="HATPase_c"/>
    <property type="match status" value="1"/>
</dbReference>
<evidence type="ECO:0000313" key="18">
    <source>
        <dbReference type="Proteomes" id="UP000239415"/>
    </source>
</evidence>
<keyword evidence="6" id="KW-0808">Transferase</keyword>
<keyword evidence="11" id="KW-1133">Transmembrane helix</keyword>
<dbReference type="GO" id="GO:0000155">
    <property type="term" value="F:phosphorelay sensor kinase activity"/>
    <property type="evidence" value="ECO:0007669"/>
    <property type="project" value="InterPro"/>
</dbReference>
<name>A0A2T0KHS8_9ACTN</name>
<evidence type="ECO:0000256" key="9">
    <source>
        <dbReference type="ARBA" id="ARBA00022777"/>
    </source>
</evidence>
<keyword evidence="13" id="KW-0472">Membrane</keyword>
<feature type="domain" description="PAS" evidence="16">
    <location>
        <begin position="39"/>
        <end position="93"/>
    </location>
</feature>
<evidence type="ECO:0000256" key="2">
    <source>
        <dbReference type="ARBA" id="ARBA00004141"/>
    </source>
</evidence>
<dbReference type="InterPro" id="IPR036890">
    <property type="entry name" value="HATPase_C_sf"/>
</dbReference>
<dbReference type="SUPFAM" id="SSF55785">
    <property type="entry name" value="PYP-like sensor domain (PAS domain)"/>
    <property type="match status" value="2"/>
</dbReference>
<dbReference type="Gene3D" id="3.30.450.40">
    <property type="match status" value="1"/>
</dbReference>
<dbReference type="PROSITE" id="PS50112">
    <property type="entry name" value="PAS"/>
    <property type="match status" value="1"/>
</dbReference>
<dbReference type="Pfam" id="PF08448">
    <property type="entry name" value="PAS_4"/>
    <property type="match status" value="1"/>
</dbReference>
<dbReference type="SUPFAM" id="SSF55781">
    <property type="entry name" value="GAF domain-like"/>
    <property type="match status" value="1"/>
</dbReference>
<evidence type="ECO:0000256" key="10">
    <source>
        <dbReference type="ARBA" id="ARBA00022840"/>
    </source>
</evidence>
<keyword evidence="7" id="KW-0812">Transmembrane</keyword>
<dbReference type="OrthoDB" id="3273043at2"/>